<dbReference type="SUPFAM" id="SSF48498">
    <property type="entry name" value="Tetracyclin repressor-like, C-terminal domain"/>
    <property type="match status" value="1"/>
</dbReference>
<dbReference type="PANTHER" id="PTHR30055">
    <property type="entry name" value="HTH-TYPE TRANSCRIPTIONAL REGULATOR RUTR"/>
    <property type="match status" value="1"/>
</dbReference>
<reference evidence="7 8" key="1">
    <citation type="submission" date="2019-03" db="EMBL/GenBank/DDBJ databases">
        <title>Draft genome sequences of novel Actinobacteria.</title>
        <authorList>
            <person name="Sahin N."/>
            <person name="Ay H."/>
            <person name="Saygin H."/>
        </authorList>
    </citation>
    <scope>NUCLEOTIDE SEQUENCE [LARGE SCALE GENOMIC DNA]</scope>
    <source>
        <strain evidence="7 8">DSM 45941</strain>
    </source>
</reference>
<protein>
    <submittedName>
        <fullName evidence="7">TetR/AcrR family transcriptional regulator</fullName>
    </submittedName>
</protein>
<evidence type="ECO:0000259" key="6">
    <source>
        <dbReference type="PROSITE" id="PS50977"/>
    </source>
</evidence>
<dbReference type="AlphaFoldDB" id="A0A4R5C1H6"/>
<keyword evidence="8" id="KW-1185">Reference proteome</keyword>
<dbReference type="PRINTS" id="PR00455">
    <property type="entry name" value="HTHTETR"/>
</dbReference>
<dbReference type="InterPro" id="IPR039538">
    <property type="entry name" value="BetI_C"/>
</dbReference>
<dbReference type="InterPro" id="IPR001647">
    <property type="entry name" value="HTH_TetR"/>
</dbReference>
<accession>A0A4R5C1H6</accession>
<proteinExistence type="predicted"/>
<evidence type="ECO:0000256" key="1">
    <source>
        <dbReference type="ARBA" id="ARBA00022491"/>
    </source>
</evidence>
<dbReference type="Gene3D" id="1.10.357.10">
    <property type="entry name" value="Tetracycline Repressor, domain 2"/>
    <property type="match status" value="1"/>
</dbReference>
<dbReference type="InterPro" id="IPR050109">
    <property type="entry name" value="HTH-type_TetR-like_transc_reg"/>
</dbReference>
<evidence type="ECO:0000313" key="7">
    <source>
        <dbReference type="EMBL" id="TDD92136.1"/>
    </source>
</evidence>
<evidence type="ECO:0000313" key="8">
    <source>
        <dbReference type="Proteomes" id="UP000295578"/>
    </source>
</evidence>
<keyword evidence="3 5" id="KW-0238">DNA-binding</keyword>
<keyword evidence="1" id="KW-0678">Repressor</keyword>
<dbReference type="RefSeq" id="WP_132192794.1">
    <property type="nucleotide sequence ID" value="NZ_SMKY01000003.1"/>
</dbReference>
<evidence type="ECO:0000256" key="3">
    <source>
        <dbReference type="ARBA" id="ARBA00023125"/>
    </source>
</evidence>
<keyword evidence="2" id="KW-0805">Transcription regulation</keyword>
<feature type="DNA-binding region" description="H-T-H motif" evidence="5">
    <location>
        <begin position="36"/>
        <end position="55"/>
    </location>
</feature>
<dbReference type="GO" id="GO:0000976">
    <property type="term" value="F:transcription cis-regulatory region binding"/>
    <property type="evidence" value="ECO:0007669"/>
    <property type="project" value="TreeGrafter"/>
</dbReference>
<dbReference type="InterPro" id="IPR036271">
    <property type="entry name" value="Tet_transcr_reg_TetR-rel_C_sf"/>
</dbReference>
<dbReference type="PROSITE" id="PS50977">
    <property type="entry name" value="HTH_TETR_2"/>
    <property type="match status" value="1"/>
</dbReference>
<dbReference type="OrthoDB" id="9806334at2"/>
<evidence type="ECO:0000256" key="2">
    <source>
        <dbReference type="ARBA" id="ARBA00023015"/>
    </source>
</evidence>
<sequence length="205" mass="22069">MAGRQLTQGERSDASKRALVEATMRIIADEGYRSTTVARIQEEAGVSRGLVGYHFGSKKGLMEAVLVAIRDSYISQVLEDRNERDLPGLDAIVLMLDSYLSRLGDDPVPAKVVLVLALESVGDLAEIRAAIATRLAETRGEFEDWLVRGIADGTVRKDADPAGTAVYLGGILRGITLQFLVDPEGFDLDGARRAAISSVTNGLRP</sequence>
<evidence type="ECO:0000256" key="5">
    <source>
        <dbReference type="PROSITE-ProRule" id="PRU00335"/>
    </source>
</evidence>
<organism evidence="7 8">
    <name type="scientific">Actinomadura darangshiensis</name>
    <dbReference type="NCBI Taxonomy" id="705336"/>
    <lineage>
        <taxon>Bacteria</taxon>
        <taxon>Bacillati</taxon>
        <taxon>Actinomycetota</taxon>
        <taxon>Actinomycetes</taxon>
        <taxon>Streptosporangiales</taxon>
        <taxon>Thermomonosporaceae</taxon>
        <taxon>Actinomadura</taxon>
    </lineage>
</organism>
<dbReference type="GO" id="GO:0003700">
    <property type="term" value="F:DNA-binding transcription factor activity"/>
    <property type="evidence" value="ECO:0007669"/>
    <property type="project" value="TreeGrafter"/>
</dbReference>
<dbReference type="SUPFAM" id="SSF46689">
    <property type="entry name" value="Homeodomain-like"/>
    <property type="match status" value="1"/>
</dbReference>
<dbReference type="EMBL" id="SMKY01000003">
    <property type="protein sequence ID" value="TDD92136.1"/>
    <property type="molecule type" value="Genomic_DNA"/>
</dbReference>
<dbReference type="PANTHER" id="PTHR30055:SF234">
    <property type="entry name" value="HTH-TYPE TRANSCRIPTIONAL REGULATOR BETI"/>
    <property type="match status" value="1"/>
</dbReference>
<gene>
    <name evidence="7" type="ORF">E1293_01070</name>
</gene>
<feature type="domain" description="HTH tetR-type" evidence="6">
    <location>
        <begin position="13"/>
        <end position="73"/>
    </location>
</feature>
<dbReference type="Pfam" id="PF13977">
    <property type="entry name" value="TetR_C_6"/>
    <property type="match status" value="1"/>
</dbReference>
<dbReference type="InterPro" id="IPR009057">
    <property type="entry name" value="Homeodomain-like_sf"/>
</dbReference>
<dbReference type="Pfam" id="PF00440">
    <property type="entry name" value="TetR_N"/>
    <property type="match status" value="1"/>
</dbReference>
<name>A0A4R5C1H6_9ACTN</name>
<comment type="caution">
    <text evidence="7">The sequence shown here is derived from an EMBL/GenBank/DDBJ whole genome shotgun (WGS) entry which is preliminary data.</text>
</comment>
<keyword evidence="4" id="KW-0804">Transcription</keyword>
<dbReference type="Proteomes" id="UP000295578">
    <property type="component" value="Unassembled WGS sequence"/>
</dbReference>
<evidence type="ECO:0000256" key="4">
    <source>
        <dbReference type="ARBA" id="ARBA00023163"/>
    </source>
</evidence>